<evidence type="ECO:0000313" key="2">
    <source>
        <dbReference type="EMBL" id="MFD1341159.1"/>
    </source>
</evidence>
<keyword evidence="3" id="KW-1185">Reference proteome</keyword>
<dbReference type="RefSeq" id="WP_386801218.1">
    <property type="nucleotide sequence ID" value="NZ_JBHTMU010000002.1"/>
</dbReference>
<evidence type="ECO:0000313" key="3">
    <source>
        <dbReference type="Proteomes" id="UP001597135"/>
    </source>
</evidence>
<reference evidence="3" key="1">
    <citation type="journal article" date="2019" name="Int. J. Syst. Evol. Microbiol.">
        <title>The Global Catalogue of Microorganisms (GCM) 10K type strain sequencing project: providing services to taxonomists for standard genome sequencing and annotation.</title>
        <authorList>
            <consortium name="The Broad Institute Genomics Platform"/>
            <consortium name="The Broad Institute Genome Sequencing Center for Infectious Disease"/>
            <person name="Wu L."/>
            <person name="Ma J."/>
        </authorList>
    </citation>
    <scope>NUCLEOTIDE SEQUENCE [LARGE SCALE GENOMIC DNA]</scope>
    <source>
        <strain evidence="3">CCUG 62953</strain>
    </source>
</reference>
<gene>
    <name evidence="2" type="ORF">ACFQ4E_01880</name>
</gene>
<feature type="transmembrane region" description="Helical" evidence="1">
    <location>
        <begin position="285"/>
        <end position="304"/>
    </location>
</feature>
<dbReference type="PANTHER" id="PTHR13325">
    <property type="entry name" value="PROTEASE M50 MEMBRANE-BOUND TRANSCRIPTION FACTOR SITE 2 PROTEASE"/>
    <property type="match status" value="1"/>
</dbReference>
<feature type="transmembrane region" description="Helical" evidence="1">
    <location>
        <begin position="390"/>
        <end position="408"/>
    </location>
</feature>
<accession>A0ABW3ZDE8</accession>
<feature type="transmembrane region" description="Helical" evidence="1">
    <location>
        <begin position="428"/>
        <end position="450"/>
    </location>
</feature>
<comment type="caution">
    <text evidence="2">The sequence shown here is derived from an EMBL/GenBank/DDBJ whole genome shotgun (WGS) entry which is preliminary data.</text>
</comment>
<proteinExistence type="predicted"/>
<dbReference type="InterPro" id="IPR001193">
    <property type="entry name" value="MBTPS2"/>
</dbReference>
<sequence length="715" mass="78091">MSGQSFYSQDWHRVAGLKLRLRSNAGVSRQSFRGDLWYVLQDRGSGKFHRFSPEAWLVISLLDGSRTVAEAWEIACERLGDDVLTQSETIRLLSQLHGADVLRGDVMPDVAEMLDKAAKQNRKKLAMTLINPLALRLPVFDPNEFLNATFPLVRPLISWVGAVLFAGLVAYALVLFGIHWEALTGNLTDRLLAAESLILLAVTYPFVKSLHELGHGYAVKRWGGEVHEMGVMFLVFMPVPYVDASAASQFPSKHQRALVGAAGILVELTLAALAMIVWVHAEEGLVRAFAFNVMLIGGISTLVFNGNPLLRFDGYYVMADLIEIPNLGPRANKFIGYLIQKHAFGVETAQSPVTARGEAKWLFFYAIGSFVYRLFIIGAIVLFVATAFPLIGAMLAIWSVFMMFGVPLGKHGWFLLTAPALRRKRGRAFAVTGATVAALVAAVTLIPLPYATLADGVVWPAREAAVHAGASGHVVRVSAEPNARVAPDTVLLALEDPMLDASLASAEAAARRLSYRLDAVAIEDPVEARVLRERVVRAEDDLAHVRGIQERLEIRSPGAGTFILPEGEDLVGRYFNQGDLVGYVADFSDPVLIVAVPEAAADLVRSDAASVEFRFADDTGTVWPARIRREVPQITDRLPAAALSTLGGGAFVTDPGSEGLTSLGKLLQLELEFDAPAEVRGFGARVHVLFRHRDTAIAQRAWRSLRQLFLKEFDV</sequence>
<feature type="transmembrane region" description="Helical" evidence="1">
    <location>
        <begin position="258"/>
        <end position="279"/>
    </location>
</feature>
<keyword evidence="1" id="KW-1133">Transmembrane helix</keyword>
<keyword evidence="1" id="KW-0812">Transmembrane</keyword>
<dbReference type="Gene3D" id="1.10.10.1150">
    <property type="entry name" value="Coenzyme PQQ synthesis protein D (PqqD)"/>
    <property type="match status" value="1"/>
</dbReference>
<dbReference type="Proteomes" id="UP001597135">
    <property type="component" value="Unassembled WGS sequence"/>
</dbReference>
<dbReference type="InterPro" id="IPR041881">
    <property type="entry name" value="PqqD_sf"/>
</dbReference>
<organism evidence="2 3">
    <name type="scientific">Litorisediminicola beolgyonensis</name>
    <dbReference type="NCBI Taxonomy" id="1173614"/>
    <lineage>
        <taxon>Bacteria</taxon>
        <taxon>Pseudomonadati</taxon>
        <taxon>Pseudomonadota</taxon>
        <taxon>Alphaproteobacteria</taxon>
        <taxon>Rhodobacterales</taxon>
        <taxon>Paracoccaceae</taxon>
        <taxon>Litorisediminicola</taxon>
    </lineage>
</organism>
<evidence type="ECO:0000256" key="1">
    <source>
        <dbReference type="SAM" id="Phobius"/>
    </source>
</evidence>
<keyword evidence="1" id="KW-0472">Membrane</keyword>
<feature type="transmembrane region" description="Helical" evidence="1">
    <location>
        <begin position="362"/>
        <end position="384"/>
    </location>
</feature>
<feature type="transmembrane region" description="Helical" evidence="1">
    <location>
        <begin position="156"/>
        <end position="178"/>
    </location>
</feature>
<dbReference type="EMBL" id="JBHTMU010000002">
    <property type="protein sequence ID" value="MFD1341159.1"/>
    <property type="molecule type" value="Genomic_DNA"/>
</dbReference>
<name>A0ABW3ZDE8_9RHOB</name>
<protein>
    <submittedName>
        <fullName evidence="2">Peptidase M50</fullName>
    </submittedName>
</protein>
<dbReference type="PANTHER" id="PTHR13325:SF3">
    <property type="entry name" value="MEMBRANE-BOUND TRANSCRIPTION FACTOR SITE-2 PROTEASE"/>
    <property type="match status" value="1"/>
</dbReference>